<dbReference type="EMBL" id="CP004387">
    <property type="protein sequence ID" value="AJD47167.1"/>
    <property type="molecule type" value="Genomic_DNA"/>
</dbReference>
<dbReference type="OrthoDB" id="9768262at2"/>
<dbReference type="AlphaFoldDB" id="A0A0B4XLA3"/>
<dbReference type="InterPro" id="IPR000825">
    <property type="entry name" value="SUF_FeS_clus_asmbl_SufBD_core"/>
</dbReference>
<evidence type="ECO:0000313" key="3">
    <source>
        <dbReference type="Proteomes" id="UP000006764"/>
    </source>
</evidence>
<dbReference type="InterPro" id="IPR055346">
    <property type="entry name" value="Fe-S_cluster_assembly_SufBD"/>
</dbReference>
<gene>
    <name evidence="2" type="ORF">S7S_03725</name>
</gene>
<dbReference type="InterPro" id="IPR011542">
    <property type="entry name" value="SUF_FeS_clus_asmbl_SufD"/>
</dbReference>
<dbReference type="InterPro" id="IPR037284">
    <property type="entry name" value="SUF_FeS_clus_asmbl_SufBD_sf"/>
</dbReference>
<organism evidence="2 3">
    <name type="scientific">Isoalcanivorax pacificus W11-5</name>
    <dbReference type="NCBI Taxonomy" id="391936"/>
    <lineage>
        <taxon>Bacteria</taxon>
        <taxon>Pseudomonadati</taxon>
        <taxon>Pseudomonadota</taxon>
        <taxon>Gammaproteobacteria</taxon>
        <taxon>Oceanospirillales</taxon>
        <taxon>Alcanivoracaceae</taxon>
        <taxon>Isoalcanivorax</taxon>
    </lineage>
</organism>
<dbReference type="NCBIfam" id="TIGR01981">
    <property type="entry name" value="sufD"/>
    <property type="match status" value="1"/>
</dbReference>
<feature type="domain" description="SUF system FeS cluster assembly SufBD core" evidence="1">
    <location>
        <begin position="167"/>
        <end position="391"/>
    </location>
</feature>
<dbReference type="GO" id="GO:0016226">
    <property type="term" value="P:iron-sulfur cluster assembly"/>
    <property type="evidence" value="ECO:0007669"/>
    <property type="project" value="InterPro"/>
</dbReference>
<dbReference type="Pfam" id="PF01458">
    <property type="entry name" value="SUFBD_core"/>
    <property type="match status" value="1"/>
</dbReference>
<keyword evidence="3" id="KW-1185">Reference proteome</keyword>
<evidence type="ECO:0000259" key="1">
    <source>
        <dbReference type="Pfam" id="PF01458"/>
    </source>
</evidence>
<reference evidence="2 3" key="1">
    <citation type="journal article" date="2012" name="J. Bacteriol.">
        <title>Genome sequence of an alkane-degrading bacterium, Alcanivorax pacificus type strain W11-5, isolated from deep sea sediment.</title>
        <authorList>
            <person name="Lai Q."/>
            <person name="Shao Z."/>
        </authorList>
    </citation>
    <scope>NUCLEOTIDE SEQUENCE [LARGE SCALE GENOMIC DNA]</scope>
    <source>
        <strain evidence="2 3">W11-5</strain>
    </source>
</reference>
<dbReference type="PANTHER" id="PTHR43575:SF1">
    <property type="entry name" value="PROTEIN ABCI7, CHLOROPLASTIC"/>
    <property type="match status" value="1"/>
</dbReference>
<dbReference type="Proteomes" id="UP000006764">
    <property type="component" value="Chromosome"/>
</dbReference>
<dbReference type="RefSeq" id="WP_008738167.1">
    <property type="nucleotide sequence ID" value="NZ_CP004387.1"/>
</dbReference>
<evidence type="ECO:0000313" key="2">
    <source>
        <dbReference type="EMBL" id="AJD47167.1"/>
    </source>
</evidence>
<proteinExistence type="predicted"/>
<dbReference type="PANTHER" id="PTHR43575">
    <property type="entry name" value="PROTEIN ABCI7, CHLOROPLASTIC"/>
    <property type="match status" value="1"/>
</dbReference>
<sequence>MSATAQEPLNVQLKQQALALARAGLREDALQPVRRDALALLEHTEFPDKRTEQWKYTSLQVLTAGHLARVARATEAPLPAPLATHRLVLINGHYQPALSQLPDNITLTRFDGSSALSAETASDTLRTPFAWWNNATLHDGLQLSIADDTVIDAPVEVLLLATDDAPSHCQTRLRVQLGRHSRATLIERYAAIGPVLTNAVTELVAGAGSQLTHYRLQAEHPESLHIGTLVIAPGRDSNVQSFQLMQGNVLRRNDVRAIMAESGASLTMSGIFVGRGNSHIDNQITVEHRVPHCHSEQLFKGMAGDTARLVFNGRIHIFEGAKGTNAELSNKNLLLTPGAEVDTKPELEIYNDDVKCSHGTTCGQLDAQSLFYLRSRGIEAAEAKRMLGFGFVNELLSALPDQAVAEWARPWLEQALTEAEPAK</sequence>
<dbReference type="HOGENOM" id="CLU_026231_5_2_6"/>
<protein>
    <submittedName>
        <fullName evidence="2">ABC transporter permease</fullName>
    </submittedName>
</protein>
<name>A0A0B4XLA3_9GAMM</name>
<dbReference type="KEGG" id="apac:S7S_03725"/>
<accession>A0A0B4XLA3</accession>
<dbReference type="STRING" id="391936.S7S_03725"/>
<dbReference type="SUPFAM" id="SSF101960">
    <property type="entry name" value="Stabilizer of iron transporter SufD"/>
    <property type="match status" value="1"/>
</dbReference>